<gene>
    <name evidence="2" type="ORF">S01H4_06325</name>
</gene>
<dbReference type="InterPro" id="IPR017900">
    <property type="entry name" value="4Fe4S_Fe_S_CS"/>
</dbReference>
<evidence type="ECO:0000313" key="2">
    <source>
        <dbReference type="EMBL" id="GAG74025.1"/>
    </source>
</evidence>
<dbReference type="EMBL" id="BART01001934">
    <property type="protein sequence ID" value="GAG74025.1"/>
    <property type="molecule type" value="Genomic_DNA"/>
</dbReference>
<evidence type="ECO:0000259" key="1">
    <source>
        <dbReference type="PROSITE" id="PS51379"/>
    </source>
</evidence>
<feature type="domain" description="4Fe-4S ferredoxin-type" evidence="1">
    <location>
        <begin position="57"/>
        <end position="86"/>
    </location>
</feature>
<dbReference type="PANTHER" id="PTHR43193">
    <property type="match status" value="1"/>
</dbReference>
<dbReference type="SUPFAM" id="SSF54862">
    <property type="entry name" value="4Fe-4S ferredoxins"/>
    <property type="match status" value="1"/>
</dbReference>
<dbReference type="Pfam" id="PF13237">
    <property type="entry name" value="Fer4_10"/>
    <property type="match status" value="1"/>
</dbReference>
<reference evidence="2" key="1">
    <citation type="journal article" date="2014" name="Front. Microbiol.">
        <title>High frequency of phylogenetically diverse reductive dehalogenase-homologous genes in deep subseafloor sedimentary metagenomes.</title>
        <authorList>
            <person name="Kawai M."/>
            <person name="Futagami T."/>
            <person name="Toyoda A."/>
            <person name="Takaki Y."/>
            <person name="Nishi S."/>
            <person name="Hori S."/>
            <person name="Arai W."/>
            <person name="Tsubouchi T."/>
            <person name="Morono Y."/>
            <person name="Uchiyama I."/>
            <person name="Ito T."/>
            <person name="Fujiyama A."/>
            <person name="Inagaki F."/>
            <person name="Takami H."/>
        </authorList>
    </citation>
    <scope>NUCLEOTIDE SEQUENCE</scope>
    <source>
        <strain evidence="2">Expedition CK06-06</strain>
    </source>
</reference>
<dbReference type="PROSITE" id="PS00198">
    <property type="entry name" value="4FE4S_FER_1"/>
    <property type="match status" value="1"/>
</dbReference>
<accession>X0ZW49</accession>
<feature type="domain" description="4Fe-4S ferredoxin-type" evidence="1">
    <location>
        <begin position="19"/>
        <end position="48"/>
    </location>
</feature>
<dbReference type="PROSITE" id="PS51379">
    <property type="entry name" value="4FE4S_FER_2"/>
    <property type="match status" value="2"/>
</dbReference>
<dbReference type="InterPro" id="IPR052977">
    <property type="entry name" value="Polyferredoxin-like_ET"/>
</dbReference>
<dbReference type="InterPro" id="IPR017896">
    <property type="entry name" value="4Fe4S_Fe-S-bd"/>
</dbReference>
<protein>
    <recommendedName>
        <fullName evidence="1">4Fe-4S ferredoxin-type domain-containing protein</fullName>
    </recommendedName>
</protein>
<organism evidence="2">
    <name type="scientific">marine sediment metagenome</name>
    <dbReference type="NCBI Taxonomy" id="412755"/>
    <lineage>
        <taxon>unclassified sequences</taxon>
        <taxon>metagenomes</taxon>
        <taxon>ecological metagenomes</taxon>
    </lineage>
</organism>
<name>X0ZW49_9ZZZZ</name>
<proteinExistence type="predicted"/>
<comment type="caution">
    <text evidence="2">The sequence shown here is derived from an EMBL/GenBank/DDBJ whole genome shotgun (WGS) entry which is preliminary data.</text>
</comment>
<sequence length="95" mass="10794">MLKSKRTPILPPPSPEKKYEIIIDSEQCDGCELCLSFCPKELIEISEDKFNSRMLHYAIVVKPEECAGCGQCERLCPTVSLYILETDIKEVVNNE</sequence>
<dbReference type="AlphaFoldDB" id="X0ZW49"/>
<dbReference type="Gene3D" id="3.30.70.20">
    <property type="match status" value="1"/>
</dbReference>
<dbReference type="PANTHER" id="PTHR43193:SF2">
    <property type="entry name" value="POLYFERREDOXIN PROTEIN FWDF"/>
    <property type="match status" value="1"/>
</dbReference>